<protein>
    <submittedName>
        <fullName evidence="1">Uncharacterized protein</fullName>
    </submittedName>
</protein>
<sequence length="103" mass="11221">MANKEYLCVCGVCGLRFTVMAGFISASQEKVDPNTGLQMPILSGACPNRHTRDQVRQAWMDGFPVLSSEDPDTRATSEMAARAGQDMIRSLVSDDQEPPGLPF</sequence>
<proteinExistence type="predicted"/>
<reference evidence="1" key="1">
    <citation type="journal article" date="2015" name="Nature">
        <title>Complex archaea that bridge the gap between prokaryotes and eukaryotes.</title>
        <authorList>
            <person name="Spang A."/>
            <person name="Saw J.H."/>
            <person name="Jorgensen S.L."/>
            <person name="Zaremba-Niedzwiedzka K."/>
            <person name="Martijn J."/>
            <person name="Lind A.E."/>
            <person name="van Eijk R."/>
            <person name="Schleper C."/>
            <person name="Guy L."/>
            <person name="Ettema T.J."/>
        </authorList>
    </citation>
    <scope>NUCLEOTIDE SEQUENCE</scope>
</reference>
<name>A0A0F9MEK1_9ZZZZ</name>
<gene>
    <name evidence="1" type="ORF">LCGC14_1099270</name>
</gene>
<accession>A0A0F9MEK1</accession>
<comment type="caution">
    <text evidence="1">The sequence shown here is derived from an EMBL/GenBank/DDBJ whole genome shotgun (WGS) entry which is preliminary data.</text>
</comment>
<organism evidence="1">
    <name type="scientific">marine sediment metagenome</name>
    <dbReference type="NCBI Taxonomy" id="412755"/>
    <lineage>
        <taxon>unclassified sequences</taxon>
        <taxon>metagenomes</taxon>
        <taxon>ecological metagenomes</taxon>
    </lineage>
</organism>
<dbReference type="AlphaFoldDB" id="A0A0F9MEK1"/>
<evidence type="ECO:0000313" key="1">
    <source>
        <dbReference type="EMBL" id="KKN04269.1"/>
    </source>
</evidence>
<dbReference type="EMBL" id="LAZR01004939">
    <property type="protein sequence ID" value="KKN04269.1"/>
    <property type="molecule type" value="Genomic_DNA"/>
</dbReference>